<dbReference type="GO" id="GO:0005886">
    <property type="term" value="C:plasma membrane"/>
    <property type="evidence" value="ECO:0007669"/>
    <property type="project" value="TreeGrafter"/>
</dbReference>
<reference evidence="2 3" key="1">
    <citation type="journal article" date="2020" name="G3 (Bethesda)">
        <title>Draft Genome of the Common Snapping Turtle, Chelydra serpentina, a Model for Phenotypic Plasticity in Reptiles.</title>
        <authorList>
            <person name="Das D."/>
            <person name="Singh S.K."/>
            <person name="Bierstedt J."/>
            <person name="Erickson A."/>
            <person name="Galli G.L.J."/>
            <person name="Crossley D.A. 2nd"/>
            <person name="Rhen T."/>
        </authorList>
    </citation>
    <scope>NUCLEOTIDE SEQUENCE [LARGE SCALE GENOMIC DNA]</scope>
    <source>
        <strain evidence="2">KW</strain>
    </source>
</reference>
<organism evidence="2 3">
    <name type="scientific">Chelydra serpentina</name>
    <name type="common">Snapping turtle</name>
    <name type="synonym">Testudo serpentina</name>
    <dbReference type="NCBI Taxonomy" id="8475"/>
    <lineage>
        <taxon>Eukaryota</taxon>
        <taxon>Metazoa</taxon>
        <taxon>Chordata</taxon>
        <taxon>Craniata</taxon>
        <taxon>Vertebrata</taxon>
        <taxon>Euteleostomi</taxon>
        <taxon>Archelosauria</taxon>
        <taxon>Testudinata</taxon>
        <taxon>Testudines</taxon>
        <taxon>Cryptodira</taxon>
        <taxon>Durocryptodira</taxon>
        <taxon>Americhelydia</taxon>
        <taxon>Chelydroidea</taxon>
        <taxon>Chelydridae</taxon>
        <taxon>Chelydra</taxon>
    </lineage>
</organism>
<dbReference type="GO" id="GO:0006893">
    <property type="term" value="P:Golgi to plasma membrane transport"/>
    <property type="evidence" value="ECO:0007669"/>
    <property type="project" value="TreeGrafter"/>
</dbReference>
<dbReference type="PANTHER" id="PTHR16092">
    <property type="entry name" value="SEC3/SYNTAXIN-RELATED"/>
    <property type="match status" value="1"/>
</dbReference>
<dbReference type="GO" id="GO:0005546">
    <property type="term" value="F:phosphatidylinositol-4,5-bisphosphate binding"/>
    <property type="evidence" value="ECO:0007669"/>
    <property type="project" value="TreeGrafter"/>
</dbReference>
<evidence type="ECO:0000259" key="1">
    <source>
        <dbReference type="SMART" id="SM01313"/>
    </source>
</evidence>
<evidence type="ECO:0000313" key="3">
    <source>
        <dbReference type="Proteomes" id="UP000765507"/>
    </source>
</evidence>
<evidence type="ECO:0000313" key="2">
    <source>
        <dbReference type="EMBL" id="KAG6925954.1"/>
    </source>
</evidence>
<dbReference type="CDD" id="cd14683">
    <property type="entry name" value="PH-EXOC1"/>
    <property type="match status" value="1"/>
</dbReference>
<dbReference type="AlphaFoldDB" id="A0A8T1SBF9"/>
<sequence>MASPWILLEKDVFNPQNERLLEIVHVWKTGKKRKNSILCVVVAACRPMQLFLEKVKKADRGDQYKMTDRWPLKDLKLVDGKNVNQECLAFELQFDKIYKWTAVSADEKNAFIRCLWKLNRRYLSSSIAFVSIPSCLLEGNYGFLSHLCGVAFSALIPVSFSPLFLSRFVGPWHFL</sequence>
<protein>
    <submittedName>
        <fullName evidence="2">Exocyst complex component 1</fullName>
    </submittedName>
</protein>
<dbReference type="InterPro" id="IPR028258">
    <property type="entry name" value="Sec3-PIP2_bind"/>
</dbReference>
<dbReference type="EMBL" id="JAHGAV010000355">
    <property type="protein sequence ID" value="KAG6925954.1"/>
    <property type="molecule type" value="Genomic_DNA"/>
</dbReference>
<comment type="caution">
    <text evidence="2">The sequence shown here is derived from an EMBL/GenBank/DDBJ whole genome shotgun (WGS) entry which is preliminary data.</text>
</comment>
<keyword evidence="3" id="KW-1185">Reference proteome</keyword>
<dbReference type="OrthoDB" id="27109at2759"/>
<dbReference type="GO" id="GO:0000145">
    <property type="term" value="C:exocyst"/>
    <property type="evidence" value="ECO:0007669"/>
    <property type="project" value="TreeGrafter"/>
</dbReference>
<accession>A0A8T1SBF9</accession>
<gene>
    <name evidence="2" type="ORF">G0U57_013050</name>
</gene>
<dbReference type="Proteomes" id="UP000765507">
    <property type="component" value="Unassembled WGS sequence"/>
</dbReference>
<dbReference type="Pfam" id="PF15277">
    <property type="entry name" value="Sec3-PIP2_bind"/>
    <property type="match status" value="1"/>
</dbReference>
<dbReference type="Gene3D" id="2.30.29.90">
    <property type="match status" value="1"/>
</dbReference>
<proteinExistence type="predicted"/>
<feature type="domain" description="Exocyst complex component Sec3 PIP2-binding N-terminal" evidence="1">
    <location>
        <begin position="31"/>
        <end position="122"/>
    </location>
</feature>
<name>A0A8T1SBF9_CHESE</name>
<dbReference type="GO" id="GO:0006887">
    <property type="term" value="P:exocytosis"/>
    <property type="evidence" value="ECO:0007669"/>
    <property type="project" value="TreeGrafter"/>
</dbReference>
<dbReference type="PANTHER" id="PTHR16092:SF20">
    <property type="entry name" value="EXOCYST COMPLEX COMPONENT SEC3 PIP2-BINDING N-TERMINAL DOMAIN-CONTAINING PROTEIN"/>
    <property type="match status" value="1"/>
</dbReference>
<dbReference type="SMART" id="SM01313">
    <property type="entry name" value="Sec3-PIP2_bind"/>
    <property type="match status" value="1"/>
</dbReference>